<comment type="caution">
    <text evidence="1">The sequence shown here is derived from an EMBL/GenBank/DDBJ whole genome shotgun (WGS) entry which is preliminary data.</text>
</comment>
<dbReference type="Pfam" id="PF13692">
    <property type="entry name" value="Glyco_trans_1_4"/>
    <property type="match status" value="1"/>
</dbReference>
<protein>
    <submittedName>
        <fullName evidence="1">Glycosyltransferase family 1 protein</fullName>
    </submittedName>
</protein>
<reference evidence="1 2" key="1">
    <citation type="submission" date="2024-09" db="EMBL/GenBank/DDBJ databases">
        <title>Floridaenema gen nov. (Aerosakkonemataceae, Aerosakkonematales ord. nov., Cyanobacteria) from benthic tropical and subtropical fresh waters, with the description of four new species.</title>
        <authorList>
            <person name="Moretto J.A."/>
            <person name="Berthold D.E."/>
            <person name="Lefler F.W."/>
            <person name="Huang I.-S."/>
            <person name="Laughinghouse H. IV."/>
        </authorList>
    </citation>
    <scope>NUCLEOTIDE SEQUENCE [LARGE SCALE GENOMIC DNA]</scope>
    <source>
        <strain evidence="1 2">BLCC-F46</strain>
    </source>
</reference>
<dbReference type="CDD" id="cd04950">
    <property type="entry name" value="GT4_TuaH-like"/>
    <property type="match status" value="1"/>
</dbReference>
<dbReference type="Gene3D" id="3.40.50.2000">
    <property type="entry name" value="Glycogen Phosphorylase B"/>
    <property type="match status" value="1"/>
</dbReference>
<accession>A0ABV4X7Q9</accession>
<dbReference type="SUPFAM" id="SSF53756">
    <property type="entry name" value="UDP-Glycosyltransferase/glycogen phosphorylase"/>
    <property type="match status" value="1"/>
</dbReference>
<evidence type="ECO:0000313" key="1">
    <source>
        <dbReference type="EMBL" id="MFB2878321.1"/>
    </source>
</evidence>
<gene>
    <name evidence="1" type="ORF">ACE1CC_15830</name>
</gene>
<dbReference type="EMBL" id="JBHFNQ010000119">
    <property type="protein sequence ID" value="MFB2878321.1"/>
    <property type="molecule type" value="Genomic_DNA"/>
</dbReference>
<proteinExistence type="predicted"/>
<name>A0ABV4X7Q9_9CYAN</name>
<evidence type="ECO:0000313" key="2">
    <source>
        <dbReference type="Proteomes" id="UP001576774"/>
    </source>
</evidence>
<dbReference type="Proteomes" id="UP001576774">
    <property type="component" value="Unassembled WGS sequence"/>
</dbReference>
<dbReference type="RefSeq" id="WP_413271396.1">
    <property type="nucleotide sequence ID" value="NZ_JBHFNQ010000119.1"/>
</dbReference>
<keyword evidence="2" id="KW-1185">Reference proteome</keyword>
<organism evidence="1 2">
    <name type="scientific">Floridaenema aerugineum BLCC-F46</name>
    <dbReference type="NCBI Taxonomy" id="3153654"/>
    <lineage>
        <taxon>Bacteria</taxon>
        <taxon>Bacillati</taxon>
        <taxon>Cyanobacteriota</taxon>
        <taxon>Cyanophyceae</taxon>
        <taxon>Oscillatoriophycideae</taxon>
        <taxon>Aerosakkonematales</taxon>
        <taxon>Aerosakkonemataceae</taxon>
        <taxon>Floridanema</taxon>
        <taxon>Floridanema aerugineum</taxon>
    </lineage>
</organism>
<sequence>MSKDEKLTDVHVSDLETRKIGFSSENTTKSALSMKTSLSKLHPNNSQNSLTENFVLICLSHLRWNFVYQRPQHLLSRCAKERTVFFIEEPIFSADTSPCLDVSISESGVVVVVPHLKEGISEEEITLTLKTMLDDLLEQKQIKEYIVWYYTPMALSFTRHLNPLLVVYDCMDELSAFKGASPTLKALEVELFSLGDLVFTGGQSLYEAKRDRHPHVYAFPSSIDKNHFGKARNLTAEPADQINIPHPRLGFFGVIDERMDIELLGEIAQARPDWHLVMIGPVVKIDPTTLPNYPNIHYLGGKSYQELPEYVGGWDIAMLPFALNESTRFISPTKTPEYLAAGKPVISTSIRDVVRPYGENDLVKIADNVTDFVAAAEELMSQDFDSSGWLEKVDSFLAENSWDSTWRRMMQLIESAMSDRLSQTKTKQLTSLGQSE</sequence>